<evidence type="ECO:0000256" key="1">
    <source>
        <dbReference type="SAM" id="MobiDB-lite"/>
    </source>
</evidence>
<feature type="compositionally biased region" description="Pro residues" evidence="1">
    <location>
        <begin position="41"/>
        <end position="67"/>
    </location>
</feature>
<dbReference type="STRING" id="229920.ADM99_15130"/>
<gene>
    <name evidence="3" type="ORF">ADM99_15130</name>
</gene>
<feature type="region of interest" description="Disordered" evidence="1">
    <location>
        <begin position="35"/>
        <end position="67"/>
    </location>
</feature>
<sequence>MLQNNLLKTIVFSSLSLIMLVSSTGCSAISALNPPTATPTEVPPTSTPLPSPTPIPPTNTPEPTNTPLPTATPIPPLAIETDGINPFCLTTKYFSSHVDGPNGPASMPENAQAGTIDKKTGTITFTIPAVSCTFVVRFNQPAPTGLKLQIWDARPQEPFIEYDMVANPSNPNEAYAVVTHTMVINPPKWWMDYILTVVTADGKELLKSPLHVQKPLPKKCWDGSYPNPVTLFCPIQDS</sequence>
<dbReference type="AlphaFoldDB" id="A0A0P6XNC9"/>
<accession>A0A0P6XNC9</accession>
<name>A0A0P6XNC9_9CHLR</name>
<protein>
    <recommendedName>
        <fullName evidence="5">DUF4384 domain-containing protein</fullName>
    </recommendedName>
</protein>
<keyword evidence="2" id="KW-0732">Signal</keyword>
<evidence type="ECO:0000313" key="4">
    <source>
        <dbReference type="Proteomes" id="UP000050430"/>
    </source>
</evidence>
<evidence type="ECO:0008006" key="5">
    <source>
        <dbReference type="Google" id="ProtNLM"/>
    </source>
</evidence>
<dbReference type="Proteomes" id="UP000050430">
    <property type="component" value="Unassembled WGS sequence"/>
</dbReference>
<comment type="caution">
    <text evidence="3">The sequence shown here is derived from an EMBL/GenBank/DDBJ whole genome shotgun (WGS) entry which is preliminary data.</text>
</comment>
<proteinExistence type="predicted"/>
<reference evidence="3 4" key="1">
    <citation type="submission" date="2015-07" db="EMBL/GenBank/DDBJ databases">
        <title>Genome sequence of Leptolinea tardivitalis DSM 16556.</title>
        <authorList>
            <person name="Hemp J."/>
            <person name="Ward L.M."/>
            <person name="Pace L.A."/>
            <person name="Fischer W.W."/>
        </authorList>
    </citation>
    <scope>NUCLEOTIDE SEQUENCE [LARGE SCALE GENOMIC DNA]</scope>
    <source>
        <strain evidence="3 4">YMTK-2</strain>
    </source>
</reference>
<keyword evidence="4" id="KW-1185">Reference proteome</keyword>
<dbReference type="RefSeq" id="WP_062422359.1">
    <property type="nucleotide sequence ID" value="NZ_BBYA01000010.1"/>
</dbReference>
<evidence type="ECO:0000256" key="2">
    <source>
        <dbReference type="SAM" id="SignalP"/>
    </source>
</evidence>
<feature type="chain" id="PRO_5006133147" description="DUF4384 domain-containing protein" evidence="2">
    <location>
        <begin position="28"/>
        <end position="238"/>
    </location>
</feature>
<evidence type="ECO:0000313" key="3">
    <source>
        <dbReference type="EMBL" id="KPL70467.1"/>
    </source>
</evidence>
<dbReference type="EMBL" id="LGCK01000014">
    <property type="protein sequence ID" value="KPL70467.1"/>
    <property type="molecule type" value="Genomic_DNA"/>
</dbReference>
<feature type="signal peptide" evidence="2">
    <location>
        <begin position="1"/>
        <end position="27"/>
    </location>
</feature>
<organism evidence="3 4">
    <name type="scientific">Leptolinea tardivitalis</name>
    <dbReference type="NCBI Taxonomy" id="229920"/>
    <lineage>
        <taxon>Bacteria</taxon>
        <taxon>Bacillati</taxon>
        <taxon>Chloroflexota</taxon>
        <taxon>Anaerolineae</taxon>
        <taxon>Anaerolineales</taxon>
        <taxon>Anaerolineaceae</taxon>
        <taxon>Leptolinea</taxon>
    </lineage>
</organism>